<gene>
    <name evidence="1" type="ORF">ENN94_02645</name>
</gene>
<organism evidence="1">
    <name type="scientific">Geoalkalibacter subterraneus</name>
    <dbReference type="NCBI Taxonomy" id="483547"/>
    <lineage>
        <taxon>Bacteria</taxon>
        <taxon>Pseudomonadati</taxon>
        <taxon>Thermodesulfobacteriota</taxon>
        <taxon>Desulfuromonadia</taxon>
        <taxon>Desulfuromonadales</taxon>
        <taxon>Geoalkalibacteraceae</taxon>
        <taxon>Geoalkalibacter</taxon>
    </lineage>
</organism>
<dbReference type="Proteomes" id="UP000886162">
    <property type="component" value="Unassembled WGS sequence"/>
</dbReference>
<reference evidence="1" key="1">
    <citation type="journal article" date="2020" name="mSystems">
        <title>Genome- and Community-Level Interaction Insights into Carbon Utilization and Element Cycling Functions of Hydrothermarchaeota in Hydrothermal Sediment.</title>
        <authorList>
            <person name="Zhou Z."/>
            <person name="Liu Y."/>
            <person name="Xu W."/>
            <person name="Pan J."/>
            <person name="Luo Z.H."/>
            <person name="Li M."/>
        </authorList>
    </citation>
    <scope>NUCLEOTIDE SEQUENCE [LARGE SCALE GENOMIC DNA]</scope>
    <source>
        <strain evidence="1">SpSt-1220</strain>
    </source>
</reference>
<dbReference type="AlphaFoldDB" id="A0A831PH70"/>
<name>A0A831PH70_9BACT</name>
<accession>A0A831PH70</accession>
<protein>
    <submittedName>
        <fullName evidence="1">Uncharacterized protein</fullName>
    </submittedName>
</protein>
<comment type="caution">
    <text evidence="1">The sequence shown here is derived from an EMBL/GenBank/DDBJ whole genome shotgun (WGS) entry which is preliminary data.</text>
</comment>
<evidence type="ECO:0000313" key="1">
    <source>
        <dbReference type="EMBL" id="HDR46578.1"/>
    </source>
</evidence>
<sequence length="108" mass="12079">MKKLIRFIFWGVVFVVLLVAADQALLRMDLDVPGYREAHSFYKEFRARLIGLGGDYKTPPASGADGTQPAPQTGPSYVYVDDEGALNFAENLNEVPERYRQNAQQLGQ</sequence>
<proteinExistence type="predicted"/>
<dbReference type="EMBL" id="DSDO01000179">
    <property type="protein sequence ID" value="HDR46578.1"/>
    <property type="molecule type" value="Genomic_DNA"/>
</dbReference>